<dbReference type="AlphaFoldDB" id="A0A0E0H2N5"/>
<keyword evidence="2" id="KW-1185">Reference proteome</keyword>
<protein>
    <submittedName>
        <fullName evidence="1">Uncharacterized protein</fullName>
    </submittedName>
</protein>
<sequence>MYHTYLLCRFFSPKNKNLRPRPYHNPIKDFGLQPIGWARQLQPKTLYPVEPISPYILPAAERCGKEQCDRAAMGVVASRLVASCDAGESCIVLEKEPPRRRELLPCWRGNLVGAPACRSLRAAKLVSPICDGEGRHASTGREKGEAAAGCHTPIWHRCTTAPDRSVS</sequence>
<evidence type="ECO:0000313" key="1">
    <source>
        <dbReference type="EnsemblPlants" id="ONIVA04G15650.1"/>
    </source>
</evidence>
<organism evidence="1">
    <name type="scientific">Oryza nivara</name>
    <name type="common">Indian wild rice</name>
    <name type="synonym">Oryza sativa f. spontanea</name>
    <dbReference type="NCBI Taxonomy" id="4536"/>
    <lineage>
        <taxon>Eukaryota</taxon>
        <taxon>Viridiplantae</taxon>
        <taxon>Streptophyta</taxon>
        <taxon>Embryophyta</taxon>
        <taxon>Tracheophyta</taxon>
        <taxon>Spermatophyta</taxon>
        <taxon>Magnoliopsida</taxon>
        <taxon>Liliopsida</taxon>
        <taxon>Poales</taxon>
        <taxon>Poaceae</taxon>
        <taxon>BOP clade</taxon>
        <taxon>Oryzoideae</taxon>
        <taxon>Oryzeae</taxon>
        <taxon>Oryzinae</taxon>
        <taxon>Oryza</taxon>
    </lineage>
</organism>
<evidence type="ECO:0000313" key="2">
    <source>
        <dbReference type="Proteomes" id="UP000006591"/>
    </source>
</evidence>
<reference evidence="1" key="2">
    <citation type="submission" date="2018-04" db="EMBL/GenBank/DDBJ databases">
        <title>OnivRS2 (Oryza nivara Reference Sequence Version 2).</title>
        <authorList>
            <person name="Zhang J."/>
            <person name="Kudrna D."/>
            <person name="Lee S."/>
            <person name="Talag J."/>
            <person name="Rajasekar S."/>
            <person name="Welchert J."/>
            <person name="Hsing Y.-I."/>
            <person name="Wing R.A."/>
        </authorList>
    </citation>
    <scope>NUCLEOTIDE SEQUENCE [LARGE SCALE GENOMIC DNA]</scope>
    <source>
        <strain evidence="1">SL10</strain>
    </source>
</reference>
<dbReference type="Proteomes" id="UP000006591">
    <property type="component" value="Chromosome 4"/>
</dbReference>
<dbReference type="Gramene" id="ONIVA04G15650.1">
    <property type="protein sequence ID" value="ONIVA04G15650.1"/>
    <property type="gene ID" value="ONIVA04G15650"/>
</dbReference>
<dbReference type="HOGENOM" id="CLU_1597121_0_0_1"/>
<dbReference type="EnsemblPlants" id="ONIVA04G15650.1">
    <property type="protein sequence ID" value="ONIVA04G15650.1"/>
    <property type="gene ID" value="ONIVA04G15650"/>
</dbReference>
<reference evidence="1" key="1">
    <citation type="submission" date="2015-04" db="UniProtKB">
        <authorList>
            <consortium name="EnsemblPlants"/>
        </authorList>
    </citation>
    <scope>IDENTIFICATION</scope>
    <source>
        <strain evidence="1">SL10</strain>
    </source>
</reference>
<name>A0A0E0H2N5_ORYNI</name>
<accession>A0A0E0H2N5</accession>
<proteinExistence type="predicted"/>